<reference evidence="3 4" key="1">
    <citation type="journal article" date="2010" name="PLoS ONE">
        <title>The glycobiome of the rumen bacterium Butyrivibrio proteoclasticus B316(T) highlights adaptation to a polysaccharide-rich environment.</title>
        <authorList>
            <person name="Kelly W.J."/>
            <person name="Leahy S.C."/>
            <person name="Altermann E."/>
            <person name="Yeoman C.J."/>
            <person name="Dunne J.C."/>
            <person name="Kong Z."/>
            <person name="Pacheco D.M."/>
            <person name="Li D."/>
            <person name="Noel S.J."/>
            <person name="Moon C.D."/>
            <person name="Cookson A.L."/>
            <person name="Attwood G.T."/>
        </authorList>
    </citation>
    <scope>NUCLEOTIDE SEQUENCE [LARGE SCALE GENOMIC DNA]</scope>
    <source>
        <strain evidence="4">ATCC 51982 / DSM 14932 / B316</strain>
    </source>
</reference>
<evidence type="ECO:0000256" key="1">
    <source>
        <dbReference type="SAM" id="Phobius"/>
    </source>
</evidence>
<keyword evidence="1" id="KW-1133">Transmembrane helix</keyword>
<keyword evidence="1" id="KW-0472">Membrane</keyword>
<accession>E0S149</accession>
<dbReference type="STRING" id="515622.bpr_I0781"/>
<feature type="transmembrane region" description="Helical" evidence="1">
    <location>
        <begin position="143"/>
        <end position="162"/>
    </location>
</feature>
<evidence type="ECO:0000313" key="3">
    <source>
        <dbReference type="EMBL" id="ADL33524.1"/>
    </source>
</evidence>
<dbReference type="NCBIfam" id="NF037970">
    <property type="entry name" value="vanZ_1"/>
    <property type="match status" value="1"/>
</dbReference>
<sequence>MKYFLLYIKQTLRFVLKPLSFVPAIIMMCLIFSFSGQDADTSSELSFQVGIKVFSVANETFDKGWSSQKIEQLSEASQYYIRKTAHFTEYLILAITVAFPLYVFGIRGLWLVILAGSFCIAFAGLDEYHQSFVAGRSPQKKDVLIDSCGVIVGVIMTRIIGWTGRMTVFRPLANRS</sequence>
<name>E0S149_BUTPB</name>
<dbReference type="Pfam" id="PF04892">
    <property type="entry name" value="VanZ"/>
    <property type="match status" value="1"/>
</dbReference>
<dbReference type="Proteomes" id="UP000001299">
    <property type="component" value="Chromosome 1"/>
</dbReference>
<protein>
    <recommendedName>
        <fullName evidence="2">VanZ-like domain-containing protein</fullName>
    </recommendedName>
</protein>
<feature type="transmembrane region" description="Helical" evidence="1">
    <location>
        <begin position="12"/>
        <end position="34"/>
    </location>
</feature>
<feature type="domain" description="VanZ-like" evidence="2">
    <location>
        <begin position="23"/>
        <end position="160"/>
    </location>
</feature>
<organism evidence="3 4">
    <name type="scientific">Butyrivibrio proteoclasticus (strain ATCC 51982 / DSM 14932 / B316)</name>
    <name type="common">Clostridium proteoclasticum</name>
    <dbReference type="NCBI Taxonomy" id="515622"/>
    <lineage>
        <taxon>Bacteria</taxon>
        <taxon>Bacillati</taxon>
        <taxon>Bacillota</taxon>
        <taxon>Clostridia</taxon>
        <taxon>Lachnospirales</taxon>
        <taxon>Lachnospiraceae</taxon>
        <taxon>Butyrivibrio</taxon>
    </lineage>
</organism>
<proteinExistence type="predicted"/>
<dbReference type="EMBL" id="CP001810">
    <property type="protein sequence ID" value="ADL33524.1"/>
    <property type="molecule type" value="Genomic_DNA"/>
</dbReference>
<dbReference type="AlphaFoldDB" id="E0S149"/>
<feature type="transmembrane region" description="Helical" evidence="1">
    <location>
        <begin position="90"/>
        <end position="123"/>
    </location>
</feature>
<dbReference type="KEGG" id="bpb:bpr_I0781"/>
<keyword evidence="1" id="KW-0812">Transmembrane</keyword>
<keyword evidence="4" id="KW-1185">Reference proteome</keyword>
<dbReference type="eggNOG" id="COG5652">
    <property type="taxonomic scope" value="Bacteria"/>
</dbReference>
<evidence type="ECO:0000259" key="2">
    <source>
        <dbReference type="Pfam" id="PF04892"/>
    </source>
</evidence>
<evidence type="ECO:0000313" key="4">
    <source>
        <dbReference type="Proteomes" id="UP000001299"/>
    </source>
</evidence>
<dbReference type="InterPro" id="IPR006976">
    <property type="entry name" value="VanZ-like"/>
</dbReference>
<dbReference type="HOGENOM" id="CLU_096028_0_0_9"/>
<gene>
    <name evidence="3" type="ordered locus">bpr_I0781</name>
</gene>
<dbReference type="PIRSF" id="PIRSF019083">
    <property type="entry name" value="UCP019083_VanZ"/>
    <property type="match status" value="1"/>
</dbReference>
<dbReference type="InterPro" id="IPR016747">
    <property type="entry name" value="Phosphotransbutyrylase"/>
</dbReference>